<dbReference type="InterPro" id="IPR005151">
    <property type="entry name" value="Tail-specific_protease"/>
</dbReference>
<dbReference type="InterPro" id="IPR055210">
    <property type="entry name" value="CtpA/B_N"/>
</dbReference>
<comment type="similarity">
    <text evidence="1 5">Belongs to the peptidase S41A family.</text>
</comment>
<dbReference type="PANTHER" id="PTHR32060">
    <property type="entry name" value="TAIL-SPECIFIC PROTEASE"/>
    <property type="match status" value="1"/>
</dbReference>
<dbReference type="SUPFAM" id="SSF50156">
    <property type="entry name" value="PDZ domain-like"/>
    <property type="match status" value="1"/>
</dbReference>
<name>F0GVI7_9FIRM</name>
<dbReference type="Pfam" id="PF03572">
    <property type="entry name" value="Peptidase_S41"/>
    <property type="match status" value="1"/>
</dbReference>
<dbReference type="InterPro" id="IPR029045">
    <property type="entry name" value="ClpP/crotonase-like_dom_sf"/>
</dbReference>
<dbReference type="CDD" id="cd07560">
    <property type="entry name" value="Peptidase_S41_CPP"/>
    <property type="match status" value="1"/>
</dbReference>
<dbReference type="Gene3D" id="3.90.226.10">
    <property type="entry name" value="2-enoyl-CoA Hydratase, Chain A, domain 1"/>
    <property type="match status" value="1"/>
</dbReference>
<feature type="domain" description="PDZ" evidence="7">
    <location>
        <begin position="91"/>
        <end position="160"/>
    </location>
</feature>
<dbReference type="PATRIC" id="fig|879305.3.peg.817"/>
<gene>
    <name evidence="8" type="ORF">HMPREF9290_0820</name>
</gene>
<dbReference type="AlphaFoldDB" id="F0GVI7"/>
<protein>
    <submittedName>
        <fullName evidence="8">Peptidase, S41 family</fullName>
        <ecNumber evidence="8">3.4.21.-</ecNumber>
    </submittedName>
</protein>
<evidence type="ECO:0000256" key="5">
    <source>
        <dbReference type="RuleBase" id="RU004404"/>
    </source>
</evidence>
<accession>F0GVI7</accession>
<dbReference type="eggNOG" id="COG0793">
    <property type="taxonomic scope" value="Bacteria"/>
</dbReference>
<evidence type="ECO:0000256" key="4">
    <source>
        <dbReference type="ARBA" id="ARBA00022825"/>
    </source>
</evidence>
<evidence type="ECO:0000259" key="7">
    <source>
        <dbReference type="PROSITE" id="PS50106"/>
    </source>
</evidence>
<dbReference type="PROSITE" id="PS50106">
    <property type="entry name" value="PDZ"/>
    <property type="match status" value="1"/>
</dbReference>
<dbReference type="SMART" id="SM00245">
    <property type="entry name" value="TSPc"/>
    <property type="match status" value="1"/>
</dbReference>
<evidence type="ECO:0000256" key="2">
    <source>
        <dbReference type="ARBA" id="ARBA00022670"/>
    </source>
</evidence>
<dbReference type="Proteomes" id="UP000005286">
    <property type="component" value="Unassembled WGS sequence"/>
</dbReference>
<proteinExistence type="inferred from homology"/>
<dbReference type="InterPro" id="IPR004447">
    <property type="entry name" value="Peptidase_S41A"/>
</dbReference>
<dbReference type="PANTHER" id="PTHR32060:SF30">
    <property type="entry name" value="CARBOXY-TERMINAL PROCESSING PROTEASE CTPA"/>
    <property type="match status" value="1"/>
</dbReference>
<dbReference type="GO" id="GO:0004175">
    <property type="term" value="F:endopeptidase activity"/>
    <property type="evidence" value="ECO:0007669"/>
    <property type="project" value="TreeGrafter"/>
</dbReference>
<dbReference type="SUPFAM" id="SSF52096">
    <property type="entry name" value="ClpP/crotonase"/>
    <property type="match status" value="1"/>
</dbReference>
<keyword evidence="3 5" id="KW-0378">Hydrolase</keyword>
<dbReference type="GO" id="GO:0030288">
    <property type="term" value="C:outer membrane-bounded periplasmic space"/>
    <property type="evidence" value="ECO:0007669"/>
    <property type="project" value="TreeGrafter"/>
</dbReference>
<evidence type="ECO:0000256" key="1">
    <source>
        <dbReference type="ARBA" id="ARBA00009179"/>
    </source>
</evidence>
<evidence type="ECO:0000256" key="6">
    <source>
        <dbReference type="SAM" id="MobiDB-lite"/>
    </source>
</evidence>
<dbReference type="CDD" id="cd06782">
    <property type="entry name" value="cpPDZ_CPP-like"/>
    <property type="match status" value="1"/>
</dbReference>
<dbReference type="GO" id="GO:0007165">
    <property type="term" value="P:signal transduction"/>
    <property type="evidence" value="ECO:0007669"/>
    <property type="project" value="TreeGrafter"/>
</dbReference>
<evidence type="ECO:0000313" key="8">
    <source>
        <dbReference type="EMBL" id="EGC82208.1"/>
    </source>
</evidence>
<dbReference type="NCBIfam" id="TIGR00225">
    <property type="entry name" value="prc"/>
    <property type="match status" value="1"/>
</dbReference>
<dbReference type="Gene3D" id="2.30.42.10">
    <property type="match status" value="1"/>
</dbReference>
<dbReference type="InterPro" id="IPR041489">
    <property type="entry name" value="PDZ_6"/>
</dbReference>
<keyword evidence="9" id="KW-1185">Reference proteome</keyword>
<dbReference type="MEROPS" id="S41.004"/>
<dbReference type="EC" id="3.4.21.-" evidence="8"/>
<dbReference type="Gene3D" id="3.30.750.44">
    <property type="match status" value="1"/>
</dbReference>
<reference evidence="8 9" key="1">
    <citation type="submission" date="2011-01" db="EMBL/GenBank/DDBJ databases">
        <authorList>
            <person name="Durkin A.S."/>
            <person name="Madupu R."/>
            <person name="Torralba M."/>
            <person name="Gillis M."/>
            <person name="Methe B."/>
            <person name="Sutton G."/>
            <person name="Nelson K.E."/>
        </authorList>
    </citation>
    <scope>NUCLEOTIDE SEQUENCE [LARGE SCALE GENOMIC DNA]</scope>
    <source>
        <strain evidence="8 9">ACS-065-V-Col13</strain>
    </source>
</reference>
<dbReference type="Pfam" id="PF22694">
    <property type="entry name" value="CtpB_N-like"/>
    <property type="match status" value="1"/>
</dbReference>
<comment type="caution">
    <text evidence="8">The sequence shown here is derived from an EMBL/GenBank/DDBJ whole genome shotgun (WGS) entry which is preliminary data.</text>
</comment>
<keyword evidence="4 5" id="KW-0720">Serine protease</keyword>
<dbReference type="EMBL" id="AEXM01000016">
    <property type="protein sequence ID" value="EGC82208.1"/>
    <property type="molecule type" value="Genomic_DNA"/>
</dbReference>
<dbReference type="GO" id="GO:0006508">
    <property type="term" value="P:proteolysis"/>
    <property type="evidence" value="ECO:0007669"/>
    <property type="project" value="UniProtKB-KW"/>
</dbReference>
<sequence length="402" mass="44375">MKKLGKIILALILAVGLSFAGFVVGLNQQLQVNNTSDQAEGHLQEMEMLKGLIDENFLFDYEEKDLYDGSLKGMFANLGDPYTQYYTKEEFSKLMESIDGRYKGIGVLVQASKEGLIKVVQVFDDSPAKEAGMKAGDYITKVEGKEFTADQMEEAVALMKGDEDTTVNITIKRITDDKPEGEDIDLKVDRRDVRVDTVDESIKEVDGKKIGYIHIKSFDDVTKEDFDKSYKKLKDGGIDGLVLDLRNNPGGSLDVCLDIADKFLDEGTIVTTKDKKGNVVTEESDAEKDDIPMTVLVNENSASASEILSGALKDRKRAKVIGQKTFGKGIVQKLFPLNDGSGVKITISEYHTPSGAKINKVGVSPDIEATNDNPDLEIKEENLDKDSQYQKALEELLKEMGD</sequence>
<dbReference type="Pfam" id="PF17820">
    <property type="entry name" value="PDZ_6"/>
    <property type="match status" value="1"/>
</dbReference>
<dbReference type="SMART" id="SM00228">
    <property type="entry name" value="PDZ"/>
    <property type="match status" value="1"/>
</dbReference>
<dbReference type="GO" id="GO:0008236">
    <property type="term" value="F:serine-type peptidase activity"/>
    <property type="evidence" value="ECO:0007669"/>
    <property type="project" value="UniProtKB-KW"/>
</dbReference>
<feature type="region of interest" description="Disordered" evidence="6">
    <location>
        <begin position="363"/>
        <end position="384"/>
    </location>
</feature>
<evidence type="ECO:0000313" key="9">
    <source>
        <dbReference type="Proteomes" id="UP000005286"/>
    </source>
</evidence>
<dbReference type="RefSeq" id="WP_004834801.1">
    <property type="nucleotide sequence ID" value="NZ_AEXM01000016.1"/>
</dbReference>
<evidence type="ECO:0000256" key="3">
    <source>
        <dbReference type="ARBA" id="ARBA00022801"/>
    </source>
</evidence>
<dbReference type="STRING" id="879305.HMPREF9290_0820"/>
<dbReference type="InterPro" id="IPR001478">
    <property type="entry name" value="PDZ"/>
</dbReference>
<dbReference type="InterPro" id="IPR036034">
    <property type="entry name" value="PDZ_sf"/>
</dbReference>
<organism evidence="8 9">
    <name type="scientific">Anaerococcus prevotii ACS-065-V-Col13</name>
    <dbReference type="NCBI Taxonomy" id="879305"/>
    <lineage>
        <taxon>Bacteria</taxon>
        <taxon>Bacillati</taxon>
        <taxon>Bacillota</taxon>
        <taxon>Tissierellia</taxon>
        <taxon>Tissierellales</taxon>
        <taxon>Peptoniphilaceae</taxon>
        <taxon>Anaerococcus</taxon>
    </lineage>
</organism>
<keyword evidence="2 5" id="KW-0645">Protease</keyword>